<protein>
    <submittedName>
        <fullName evidence="1">Uncharacterized protein</fullName>
    </submittedName>
</protein>
<gene>
    <name evidence="1" type="ORF">H8N03_12865</name>
</gene>
<dbReference type="RefSeq" id="WP_187076593.1">
    <property type="nucleotide sequence ID" value="NZ_JACORT010000005.1"/>
</dbReference>
<dbReference type="AlphaFoldDB" id="A0A923MRH3"/>
<accession>A0A923MRH3</accession>
<proteinExistence type="predicted"/>
<evidence type="ECO:0000313" key="1">
    <source>
        <dbReference type="EMBL" id="MBC5783840.1"/>
    </source>
</evidence>
<organism evidence="1 2">
    <name type="scientific">Ramlibacter cellulosilyticus</name>
    <dbReference type="NCBI Taxonomy" id="2764187"/>
    <lineage>
        <taxon>Bacteria</taxon>
        <taxon>Pseudomonadati</taxon>
        <taxon>Pseudomonadota</taxon>
        <taxon>Betaproteobacteria</taxon>
        <taxon>Burkholderiales</taxon>
        <taxon>Comamonadaceae</taxon>
        <taxon>Ramlibacter</taxon>
    </lineage>
</organism>
<comment type="caution">
    <text evidence="1">The sequence shown here is derived from an EMBL/GenBank/DDBJ whole genome shotgun (WGS) entry which is preliminary data.</text>
</comment>
<reference evidence="1" key="1">
    <citation type="submission" date="2020-08" db="EMBL/GenBank/DDBJ databases">
        <title>Ramlibacter sp. USB13 16S ribosomal RNA gene genome sequencing and assembly.</title>
        <authorList>
            <person name="Kang M."/>
        </authorList>
    </citation>
    <scope>NUCLEOTIDE SEQUENCE</scope>
    <source>
        <strain evidence="1">USB13</strain>
    </source>
</reference>
<dbReference type="Proteomes" id="UP000608513">
    <property type="component" value="Unassembled WGS sequence"/>
</dbReference>
<sequence length="65" mass="7115">MVLDEHKEFRPGDTVRLLRGSPAHLMTVRAASATTVLCASVGPDGRTQNEPYPPEDLELVAREGR</sequence>
<dbReference type="EMBL" id="JACORT010000005">
    <property type="protein sequence ID" value="MBC5783840.1"/>
    <property type="molecule type" value="Genomic_DNA"/>
</dbReference>
<evidence type="ECO:0000313" key="2">
    <source>
        <dbReference type="Proteomes" id="UP000608513"/>
    </source>
</evidence>
<keyword evidence="2" id="KW-1185">Reference proteome</keyword>
<name>A0A923MRH3_9BURK</name>